<dbReference type="SUPFAM" id="SSF51735">
    <property type="entry name" value="NAD(P)-binding Rossmann-fold domains"/>
    <property type="match status" value="1"/>
</dbReference>
<dbReference type="InterPro" id="IPR020843">
    <property type="entry name" value="ER"/>
</dbReference>
<feature type="domain" description="Enoyl reductase (ER)" evidence="2">
    <location>
        <begin position="125"/>
        <end position="379"/>
    </location>
</feature>
<dbReference type="InterPro" id="IPR036291">
    <property type="entry name" value="NAD(P)-bd_dom_sf"/>
</dbReference>
<dbReference type="OrthoDB" id="809632at2759"/>
<evidence type="ECO:0000313" key="4">
    <source>
        <dbReference type="Proteomes" id="UP000320762"/>
    </source>
</evidence>
<dbReference type="InterPro" id="IPR011032">
    <property type="entry name" value="GroES-like_sf"/>
</dbReference>
<proteinExistence type="predicted"/>
<dbReference type="Gene3D" id="3.90.180.10">
    <property type="entry name" value="Medium-chain alcohol dehydrogenases, catalytic domain"/>
    <property type="match status" value="1"/>
</dbReference>
<keyword evidence="4" id="KW-1185">Reference proteome</keyword>
<evidence type="ECO:0000256" key="1">
    <source>
        <dbReference type="ARBA" id="ARBA00023002"/>
    </source>
</evidence>
<dbReference type="InterPro" id="IPR045010">
    <property type="entry name" value="MDR_fam"/>
</dbReference>
<dbReference type="SUPFAM" id="SSF50129">
    <property type="entry name" value="GroES-like"/>
    <property type="match status" value="1"/>
</dbReference>
<dbReference type="GO" id="GO:0016628">
    <property type="term" value="F:oxidoreductase activity, acting on the CH-CH group of donors, NAD or NADP as acceptor"/>
    <property type="evidence" value="ECO:0007669"/>
    <property type="project" value="InterPro"/>
</dbReference>
<protein>
    <recommendedName>
        <fullName evidence="2">Enoyl reductase (ER) domain-containing protein</fullName>
    </recommendedName>
</protein>
<dbReference type="PANTHER" id="PTHR43205">
    <property type="entry name" value="PROSTAGLANDIN REDUCTASE"/>
    <property type="match status" value="1"/>
</dbReference>
<dbReference type="InterPro" id="IPR041694">
    <property type="entry name" value="ADH_N_2"/>
</dbReference>
<keyword evidence="1" id="KW-0560">Oxidoreductase</keyword>
<dbReference type="EMBL" id="VDMD01000034">
    <property type="protein sequence ID" value="TRM58696.1"/>
    <property type="molecule type" value="Genomic_DNA"/>
</dbReference>
<comment type="caution">
    <text evidence="3">The sequence shown here is derived from an EMBL/GenBank/DDBJ whole genome shotgun (WGS) entry which is preliminary data.</text>
</comment>
<dbReference type="Gene3D" id="3.40.50.720">
    <property type="entry name" value="NAD(P)-binding Rossmann-like Domain"/>
    <property type="match status" value="1"/>
</dbReference>
<evidence type="ECO:0000313" key="3">
    <source>
        <dbReference type="EMBL" id="TRM58696.1"/>
    </source>
</evidence>
<dbReference type="Pfam" id="PF16884">
    <property type="entry name" value="ADH_N_2"/>
    <property type="match status" value="1"/>
</dbReference>
<dbReference type="Proteomes" id="UP000320762">
    <property type="component" value="Unassembled WGS sequence"/>
</dbReference>
<sequence length="384" mass="41626">MRPREYANARRQESLNISTPLISSSSPLRSVHPTMAPVRNAQVIYTGIPEGFPEPGKTTVYDDSATIDLDNVELPPNSALIKVLVLSIDPYMRGRMRDPSISSYADAYIAGQPINSDGIGKVIRSTHPGLKTGDFVRAKLNHEEYTIRPVNELGESFFGVEVIQKHPRVPLSVYVGSGGMPGKTAHNAWRTFAKAKKGEIAFVSAGAGPVGSMVVQLAKQDGLKVIASAGSDEKVAFIKEIGADVAFNYKTTSTKEVLDKEGPVNVYWDNVGGETLDAAFGNAATYARFIECGMISGYNSNEGTLFKNIGNIVSQRFSVNGFIQWEIEAPWREDFEKTVIAGLADGTFKYKEDIVRGLDQSGEAILAVQRGTNKGKMVVVVADD</sequence>
<dbReference type="PANTHER" id="PTHR43205:SF7">
    <property type="entry name" value="PROSTAGLANDIN REDUCTASE 1"/>
    <property type="match status" value="1"/>
</dbReference>
<reference evidence="3 4" key="1">
    <citation type="journal article" date="2019" name="New Phytol.">
        <title>Comparative genomics reveals unique wood-decay strategies and fruiting body development in the Schizophyllaceae.</title>
        <authorList>
            <person name="Almasi E."/>
            <person name="Sahu N."/>
            <person name="Krizsan K."/>
            <person name="Balint B."/>
            <person name="Kovacs G.M."/>
            <person name="Kiss B."/>
            <person name="Cseklye J."/>
            <person name="Drula E."/>
            <person name="Henrissat B."/>
            <person name="Nagy I."/>
            <person name="Chovatia M."/>
            <person name="Adam C."/>
            <person name="LaButti K."/>
            <person name="Lipzen A."/>
            <person name="Riley R."/>
            <person name="Grigoriev I.V."/>
            <person name="Nagy L.G."/>
        </authorList>
    </citation>
    <scope>NUCLEOTIDE SEQUENCE [LARGE SCALE GENOMIC DNA]</scope>
    <source>
        <strain evidence="3 4">NL-1724</strain>
    </source>
</reference>
<gene>
    <name evidence="3" type="ORF">BD626DRAFT_511059</name>
</gene>
<accession>A0A550C1V0</accession>
<dbReference type="InterPro" id="IPR013149">
    <property type="entry name" value="ADH-like_C"/>
</dbReference>
<evidence type="ECO:0000259" key="2">
    <source>
        <dbReference type="SMART" id="SM00829"/>
    </source>
</evidence>
<dbReference type="AlphaFoldDB" id="A0A550C1V0"/>
<name>A0A550C1V0_9AGAR</name>
<dbReference type="CDD" id="cd05288">
    <property type="entry name" value="PGDH"/>
    <property type="match status" value="1"/>
</dbReference>
<dbReference type="Pfam" id="PF00107">
    <property type="entry name" value="ADH_zinc_N"/>
    <property type="match status" value="1"/>
</dbReference>
<dbReference type="SMART" id="SM00829">
    <property type="entry name" value="PKS_ER"/>
    <property type="match status" value="1"/>
</dbReference>
<organism evidence="3 4">
    <name type="scientific">Schizophyllum amplum</name>
    <dbReference type="NCBI Taxonomy" id="97359"/>
    <lineage>
        <taxon>Eukaryota</taxon>
        <taxon>Fungi</taxon>
        <taxon>Dikarya</taxon>
        <taxon>Basidiomycota</taxon>
        <taxon>Agaricomycotina</taxon>
        <taxon>Agaricomycetes</taxon>
        <taxon>Agaricomycetidae</taxon>
        <taxon>Agaricales</taxon>
        <taxon>Schizophyllaceae</taxon>
        <taxon>Schizophyllum</taxon>
    </lineage>
</organism>